<sequence length="90" mass="10033">MRTDTRKLYERLGKRAKLPARALEILNDQNMCTPYKGVPYTIGNIYAVLAGKYDDLQVESAIVKAAKEYIERGEVAELGLQDALTSLEVA</sequence>
<reference evidence="1" key="1">
    <citation type="submission" date="2021-12" db="EMBL/GenBank/DDBJ databases">
        <title>Novel species in genus Dyadobacter.</title>
        <authorList>
            <person name="Ma C."/>
        </authorList>
    </citation>
    <scope>NUCLEOTIDE SEQUENCE</scope>
    <source>
        <strain evidence="1">LJ419</strain>
    </source>
</reference>
<name>A0A9X1TBK1_9BACT</name>
<protein>
    <submittedName>
        <fullName evidence="1">Uncharacterized protein</fullName>
    </submittedName>
</protein>
<proteinExistence type="predicted"/>
<accession>A0A9X1TBK1</accession>
<dbReference type="Proteomes" id="UP001139000">
    <property type="component" value="Unassembled WGS sequence"/>
</dbReference>
<dbReference type="EMBL" id="JAJTTC010000001">
    <property type="protein sequence ID" value="MCF0059876.1"/>
    <property type="molecule type" value="Genomic_DNA"/>
</dbReference>
<keyword evidence="2" id="KW-1185">Reference proteome</keyword>
<evidence type="ECO:0000313" key="2">
    <source>
        <dbReference type="Proteomes" id="UP001139000"/>
    </source>
</evidence>
<dbReference type="AlphaFoldDB" id="A0A9X1TBK1"/>
<evidence type="ECO:0000313" key="1">
    <source>
        <dbReference type="EMBL" id="MCF0059876.1"/>
    </source>
</evidence>
<organism evidence="1 2">
    <name type="scientific">Dyadobacter chenwenxiniae</name>
    <dbReference type="NCBI Taxonomy" id="2906456"/>
    <lineage>
        <taxon>Bacteria</taxon>
        <taxon>Pseudomonadati</taxon>
        <taxon>Bacteroidota</taxon>
        <taxon>Cytophagia</taxon>
        <taxon>Cytophagales</taxon>
        <taxon>Spirosomataceae</taxon>
        <taxon>Dyadobacter</taxon>
    </lineage>
</organism>
<gene>
    <name evidence="1" type="ORF">LXM26_00115</name>
</gene>
<comment type="caution">
    <text evidence="1">The sequence shown here is derived from an EMBL/GenBank/DDBJ whole genome shotgun (WGS) entry which is preliminary data.</text>
</comment>